<keyword evidence="7" id="KW-0998">Cell outer membrane</keyword>
<keyword evidence="6" id="KW-0472">Membrane</keyword>
<evidence type="ECO:0000256" key="5">
    <source>
        <dbReference type="ARBA" id="ARBA00022729"/>
    </source>
</evidence>
<evidence type="ECO:0000259" key="10">
    <source>
        <dbReference type="Pfam" id="PF14905"/>
    </source>
</evidence>
<evidence type="ECO:0000256" key="9">
    <source>
        <dbReference type="SAM" id="SignalP"/>
    </source>
</evidence>
<evidence type="ECO:0000256" key="6">
    <source>
        <dbReference type="ARBA" id="ARBA00023136"/>
    </source>
</evidence>
<dbReference type="InterPro" id="IPR039426">
    <property type="entry name" value="TonB-dep_rcpt-like"/>
</dbReference>
<feature type="compositionally biased region" description="Polar residues" evidence="8">
    <location>
        <begin position="294"/>
        <end position="318"/>
    </location>
</feature>
<evidence type="ECO:0000256" key="7">
    <source>
        <dbReference type="ARBA" id="ARBA00023237"/>
    </source>
</evidence>
<keyword evidence="4" id="KW-0812">Transmembrane</keyword>
<dbReference type="GO" id="GO:0009279">
    <property type="term" value="C:cell outer membrane"/>
    <property type="evidence" value="ECO:0007669"/>
    <property type="project" value="UniProtKB-SubCell"/>
</dbReference>
<keyword evidence="5 9" id="KW-0732">Signal</keyword>
<dbReference type="InterPro" id="IPR008969">
    <property type="entry name" value="CarboxyPept-like_regulatory"/>
</dbReference>
<accession>A0A6I4I6R6</accession>
<feature type="domain" description="Outer membrane protein beta-barrel" evidence="10">
    <location>
        <begin position="391"/>
        <end position="784"/>
    </location>
</feature>
<feature type="signal peptide" evidence="9">
    <location>
        <begin position="1"/>
        <end position="20"/>
    </location>
</feature>
<evidence type="ECO:0000256" key="4">
    <source>
        <dbReference type="ARBA" id="ARBA00022692"/>
    </source>
</evidence>
<dbReference type="EMBL" id="WQLA01000002">
    <property type="protein sequence ID" value="MVN90772.1"/>
    <property type="molecule type" value="Genomic_DNA"/>
</dbReference>
<feature type="compositionally biased region" description="Low complexity" evidence="8">
    <location>
        <begin position="279"/>
        <end position="293"/>
    </location>
</feature>
<keyword evidence="2" id="KW-0813">Transport</keyword>
<dbReference type="Proteomes" id="UP000434850">
    <property type="component" value="Unassembled WGS sequence"/>
</dbReference>
<proteinExistence type="predicted"/>
<dbReference type="SUPFAM" id="SSF49464">
    <property type="entry name" value="Carboxypeptidase regulatory domain-like"/>
    <property type="match status" value="1"/>
</dbReference>
<feature type="chain" id="PRO_5026098367" evidence="9">
    <location>
        <begin position="21"/>
        <end position="811"/>
    </location>
</feature>
<keyword evidence="3" id="KW-1134">Transmembrane beta strand</keyword>
<dbReference type="InterPro" id="IPR041700">
    <property type="entry name" value="OMP_b-brl_3"/>
</dbReference>
<reference evidence="11 12" key="1">
    <citation type="submission" date="2019-12" db="EMBL/GenBank/DDBJ databases">
        <title>Mucilaginibacter sp. HME9299 genome sequencing and assembly.</title>
        <authorList>
            <person name="Kang H."/>
            <person name="Kim H."/>
            <person name="Joh K."/>
        </authorList>
    </citation>
    <scope>NUCLEOTIDE SEQUENCE [LARGE SCALE GENOMIC DNA]</scope>
    <source>
        <strain evidence="11 12">HME9299</strain>
    </source>
</reference>
<protein>
    <submittedName>
        <fullName evidence="11">TonB-dependent receptor</fullName>
    </submittedName>
</protein>
<dbReference type="GO" id="GO:0015344">
    <property type="term" value="F:siderophore uptake transmembrane transporter activity"/>
    <property type="evidence" value="ECO:0007669"/>
    <property type="project" value="TreeGrafter"/>
</dbReference>
<dbReference type="SUPFAM" id="SSF56935">
    <property type="entry name" value="Porins"/>
    <property type="match status" value="1"/>
</dbReference>
<feature type="region of interest" description="Disordered" evidence="8">
    <location>
        <begin position="279"/>
        <end position="318"/>
    </location>
</feature>
<name>A0A6I4I6R6_9SPHI</name>
<keyword evidence="12" id="KW-1185">Reference proteome</keyword>
<dbReference type="PANTHER" id="PTHR30069:SF29">
    <property type="entry name" value="HEMOGLOBIN AND HEMOGLOBIN-HAPTOGLOBIN-BINDING PROTEIN 1-RELATED"/>
    <property type="match status" value="1"/>
</dbReference>
<evidence type="ECO:0000256" key="2">
    <source>
        <dbReference type="ARBA" id="ARBA00022448"/>
    </source>
</evidence>
<dbReference type="OrthoDB" id="606851at2"/>
<comment type="caution">
    <text evidence="11">The sequence shown here is derived from an EMBL/GenBank/DDBJ whole genome shotgun (WGS) entry which is preliminary data.</text>
</comment>
<dbReference type="PANTHER" id="PTHR30069">
    <property type="entry name" value="TONB-DEPENDENT OUTER MEMBRANE RECEPTOR"/>
    <property type="match status" value="1"/>
</dbReference>
<evidence type="ECO:0000256" key="8">
    <source>
        <dbReference type="SAM" id="MobiDB-lite"/>
    </source>
</evidence>
<dbReference type="Pfam" id="PF13620">
    <property type="entry name" value="CarboxypepD_reg"/>
    <property type="match status" value="1"/>
</dbReference>
<dbReference type="InterPro" id="IPR036942">
    <property type="entry name" value="Beta-barrel_TonB_sf"/>
</dbReference>
<dbReference type="InterPro" id="IPR037066">
    <property type="entry name" value="Plug_dom_sf"/>
</dbReference>
<dbReference type="AlphaFoldDB" id="A0A6I4I6R6"/>
<dbReference type="Pfam" id="PF14905">
    <property type="entry name" value="OMP_b-brl_3"/>
    <property type="match status" value="1"/>
</dbReference>
<evidence type="ECO:0000256" key="3">
    <source>
        <dbReference type="ARBA" id="ARBA00022452"/>
    </source>
</evidence>
<gene>
    <name evidence="11" type="ORF">GO816_06515</name>
</gene>
<organism evidence="11 12">
    <name type="scientific">Mucilaginibacter aquatilis</name>
    <dbReference type="NCBI Taxonomy" id="1517760"/>
    <lineage>
        <taxon>Bacteria</taxon>
        <taxon>Pseudomonadati</taxon>
        <taxon>Bacteroidota</taxon>
        <taxon>Sphingobacteriia</taxon>
        <taxon>Sphingobacteriales</taxon>
        <taxon>Sphingobacteriaceae</taxon>
        <taxon>Mucilaginibacter</taxon>
    </lineage>
</organism>
<sequence length="811" mass="90299">MKKALLSAVLFVLTFNLTFGQTQPAATATVKGVVIDSAKKEPLGYATVALVDAATNAPVKSTFTKDDGSFVLTGLALKPYKLALVNVGYGTKNINIGTPKTTTDLGKLYMLPVSNQLGEVNVTMVKPLMKREVDRIAYDVQADPESKVLTVLDLMRKVPLLSVDASDQIKLQGNTNYKILINGKESALIARNPGDIFKSMPASNIQKIEVITTPPAKYDAEGIAGIINIITKKDIEQGYNGSVNARYSNLWGPGVNVNLTVKKGKFGFGGYAGYNRRNTLTNNSSNNTINQSLDPNGTVRSSDLTQLGSNTQKGNNTYTSGELTYEGDSLNLLTGTIEFYRGNNYNNRDLYSNLVSSNAANSRSYRSLNDNDNTYRGLSAGLNYQLGFKRNKEQLLTASYKYNSSKNDQLNDISFLDRINFNDPNYRQFNNSGNNEHTLQLDYVQPFKKLNFEAGGKAIFRDNFSDSRNEQFDGTSNTYINIPLPGSNFDYQQNVYSIYNSYQYKFNDKWVAKGGLRFEHTTVNSNIGVNQNYSNLIPSASLQRTFKSSSVNLGYSERIQRPGIWQLNPFVNNQNPNIIYVGNPDLRPVVSRNVEATYSWFKKGSINFGVNYRFANNTVENVTVFDATTATSITTYQNVGANKRLGADLSINYPITKALNVNVNSQLMHVWLKGSVNGQLYNARGYQGHIFSGLSYKLENGYRFGANFDYDSRYVMLQGRDNYWLGYGLSASKEILNKKATVSLFANTPFQRIRKIDNTVRTPTSFQYTVNEMFARTINISFNYKFGKLDGGLKKNQRGINNDDVSGGSRN</sequence>
<comment type="subcellular location">
    <subcellularLocation>
        <location evidence="1">Cell outer membrane</location>
        <topology evidence="1">Multi-pass membrane protein</topology>
    </subcellularLocation>
</comment>
<evidence type="ECO:0000256" key="1">
    <source>
        <dbReference type="ARBA" id="ARBA00004571"/>
    </source>
</evidence>
<dbReference type="Gene3D" id="2.40.170.20">
    <property type="entry name" value="TonB-dependent receptor, beta-barrel domain"/>
    <property type="match status" value="1"/>
</dbReference>
<keyword evidence="11" id="KW-0675">Receptor</keyword>
<evidence type="ECO:0000313" key="11">
    <source>
        <dbReference type="EMBL" id="MVN90772.1"/>
    </source>
</evidence>
<dbReference type="RefSeq" id="WP_157540543.1">
    <property type="nucleotide sequence ID" value="NZ_WQLA01000002.1"/>
</dbReference>
<evidence type="ECO:0000313" key="12">
    <source>
        <dbReference type="Proteomes" id="UP000434850"/>
    </source>
</evidence>
<dbReference type="Gene3D" id="2.170.130.10">
    <property type="entry name" value="TonB-dependent receptor, plug domain"/>
    <property type="match status" value="1"/>
</dbReference>
<dbReference type="GO" id="GO:0044718">
    <property type="term" value="P:siderophore transmembrane transport"/>
    <property type="evidence" value="ECO:0007669"/>
    <property type="project" value="TreeGrafter"/>
</dbReference>